<dbReference type="PANTHER" id="PTHR30290">
    <property type="entry name" value="PERIPLASMIC BINDING COMPONENT OF ABC TRANSPORTER"/>
    <property type="match status" value="1"/>
</dbReference>
<dbReference type="EMBL" id="UHFX01000003">
    <property type="protein sequence ID" value="SUO03838.1"/>
    <property type="molecule type" value="Genomic_DNA"/>
</dbReference>
<name>A0A380LJ17_9FIRM</name>
<dbReference type="OrthoDB" id="9801912at2"/>
<feature type="signal peptide" evidence="5">
    <location>
        <begin position="1"/>
        <end position="18"/>
    </location>
</feature>
<keyword evidence="4 5" id="KW-0732">Signal</keyword>
<keyword evidence="3" id="KW-0813">Transport</keyword>
<reference evidence="7 8" key="1">
    <citation type="submission" date="2018-06" db="EMBL/GenBank/DDBJ databases">
        <authorList>
            <consortium name="Pathogen Informatics"/>
            <person name="Doyle S."/>
        </authorList>
    </citation>
    <scope>NUCLEOTIDE SEQUENCE [LARGE SCALE GENOMIC DNA]</scope>
    <source>
        <strain evidence="7 8">NCTC11087</strain>
    </source>
</reference>
<evidence type="ECO:0000256" key="3">
    <source>
        <dbReference type="ARBA" id="ARBA00022448"/>
    </source>
</evidence>
<evidence type="ECO:0000256" key="1">
    <source>
        <dbReference type="ARBA" id="ARBA00004196"/>
    </source>
</evidence>
<dbReference type="GO" id="GO:0015833">
    <property type="term" value="P:peptide transport"/>
    <property type="evidence" value="ECO:0007669"/>
    <property type="project" value="TreeGrafter"/>
</dbReference>
<dbReference type="PIRSF" id="PIRSF002741">
    <property type="entry name" value="MppA"/>
    <property type="match status" value="1"/>
</dbReference>
<dbReference type="Gene3D" id="3.90.76.10">
    <property type="entry name" value="Dipeptide-binding Protein, Domain 1"/>
    <property type="match status" value="1"/>
</dbReference>
<keyword evidence="8" id="KW-1185">Reference proteome</keyword>
<dbReference type="Gene3D" id="3.40.190.10">
    <property type="entry name" value="Periplasmic binding protein-like II"/>
    <property type="match status" value="1"/>
</dbReference>
<dbReference type="SUPFAM" id="SSF53850">
    <property type="entry name" value="Periplasmic binding protein-like II"/>
    <property type="match status" value="1"/>
</dbReference>
<accession>A0A380LJ17</accession>
<dbReference type="FunFam" id="3.10.105.10:FF:000001">
    <property type="entry name" value="Oligopeptide ABC transporter, oligopeptide-binding protein"/>
    <property type="match status" value="1"/>
</dbReference>
<evidence type="ECO:0000313" key="8">
    <source>
        <dbReference type="Proteomes" id="UP000255523"/>
    </source>
</evidence>
<evidence type="ECO:0000313" key="7">
    <source>
        <dbReference type="EMBL" id="SUO03838.1"/>
    </source>
</evidence>
<dbReference type="GeneID" id="77461693"/>
<dbReference type="Gene3D" id="3.10.105.10">
    <property type="entry name" value="Dipeptide-binding Protein, Domain 3"/>
    <property type="match status" value="1"/>
</dbReference>
<protein>
    <submittedName>
        <fullName evidence="7">Peptide/nickel transport system substrate-binding protein</fullName>
    </submittedName>
</protein>
<gene>
    <name evidence="7" type="primary">oppA_2</name>
    <name evidence="7" type="ORF">NCTC11087_00715</name>
</gene>
<dbReference type="GO" id="GO:0043190">
    <property type="term" value="C:ATP-binding cassette (ABC) transporter complex"/>
    <property type="evidence" value="ECO:0007669"/>
    <property type="project" value="InterPro"/>
</dbReference>
<dbReference type="AlphaFoldDB" id="A0A380LJ17"/>
<dbReference type="RefSeq" id="WP_022789631.1">
    <property type="nucleotide sequence ID" value="NZ_UHFX01000003.1"/>
</dbReference>
<dbReference type="PANTHER" id="PTHR30290:SF10">
    <property type="entry name" value="PERIPLASMIC OLIGOPEPTIDE-BINDING PROTEIN-RELATED"/>
    <property type="match status" value="1"/>
</dbReference>
<dbReference type="CDD" id="cd08504">
    <property type="entry name" value="PBP2_OppA"/>
    <property type="match status" value="1"/>
</dbReference>
<dbReference type="GO" id="GO:0030288">
    <property type="term" value="C:outer membrane-bounded periplasmic space"/>
    <property type="evidence" value="ECO:0007669"/>
    <property type="project" value="UniProtKB-ARBA"/>
</dbReference>
<dbReference type="GO" id="GO:1904680">
    <property type="term" value="F:peptide transmembrane transporter activity"/>
    <property type="evidence" value="ECO:0007669"/>
    <property type="project" value="TreeGrafter"/>
</dbReference>
<evidence type="ECO:0000256" key="5">
    <source>
        <dbReference type="SAM" id="SignalP"/>
    </source>
</evidence>
<comment type="similarity">
    <text evidence="2">Belongs to the bacterial solute-binding protein 5 family.</text>
</comment>
<evidence type="ECO:0000259" key="6">
    <source>
        <dbReference type="Pfam" id="PF00496"/>
    </source>
</evidence>
<dbReference type="Proteomes" id="UP000255523">
    <property type="component" value="Unassembled WGS sequence"/>
</dbReference>
<evidence type="ECO:0000256" key="4">
    <source>
        <dbReference type="ARBA" id="ARBA00022729"/>
    </source>
</evidence>
<feature type="chain" id="PRO_5039364383" evidence="5">
    <location>
        <begin position="19"/>
        <end position="541"/>
    </location>
</feature>
<feature type="domain" description="Solute-binding protein family 5" evidence="6">
    <location>
        <begin position="71"/>
        <end position="462"/>
    </location>
</feature>
<dbReference type="InterPro" id="IPR039424">
    <property type="entry name" value="SBP_5"/>
</dbReference>
<comment type="subcellular location">
    <subcellularLocation>
        <location evidence="1">Cell envelope</location>
    </subcellularLocation>
</comment>
<dbReference type="InterPro" id="IPR000914">
    <property type="entry name" value="SBP_5_dom"/>
</dbReference>
<sequence length="541" mass="60217">MKKLVSVLMAGTMALSLAACGSGKDNANTFTFANELDIKNLDSSDADDGMSFNAMHAVIDGLMDVDKDGKVTYGIAKEHTVSDDGLTHTFVLRDAKWSNGDPVRAQDFVYAWQRILKKSGNYAYMMGSDGAHLAGADELMAKNEAGSELTQEDLDTLGVKAVDDQTLVVRLTSPVSYFEELMTFPCYFPQNEKFTEEQGQNYGKSADAILSNGSFVMESWEPGSKAVFTKNEDYWDADSVKLDKLVMNLVQEPTVAAQNFDSGNNDYAPIDSDLVDKYKDNDAFWNVKSGFLFYVMPNLQNADLQNQNLRKALSLAIDREDFAQNVLKDGSIEANGFVPEDLSKGPNGEDFREDAKDFTTYDANAAQEALNQALQELGKSEVTLRLLYGTDESPMDTMATYLQNAFTKLAGLNIEMVATTKQDRIYNKEANGDFDLACTRWGPDYGDPTTYLYLMKTGNNNNYGKWSNEQYDALLNQVNTELDVQKRWDLMLQAEELAMNDYANIPVFQKGNTALLNPKVKDLVNQQVGTPFTFKYVNKEG</sequence>
<dbReference type="Pfam" id="PF00496">
    <property type="entry name" value="SBP_bac_5"/>
    <property type="match status" value="1"/>
</dbReference>
<proteinExistence type="inferred from homology"/>
<dbReference type="InterPro" id="IPR030678">
    <property type="entry name" value="Peptide/Ni-bd"/>
</dbReference>
<evidence type="ECO:0000256" key="2">
    <source>
        <dbReference type="ARBA" id="ARBA00005695"/>
    </source>
</evidence>
<dbReference type="FunFam" id="3.90.76.10:FF:000001">
    <property type="entry name" value="Oligopeptide ABC transporter substrate-binding protein"/>
    <property type="match status" value="1"/>
</dbReference>
<organism evidence="7 8">
    <name type="scientific">Faecalicoccus pleomorphus</name>
    <dbReference type="NCBI Taxonomy" id="1323"/>
    <lineage>
        <taxon>Bacteria</taxon>
        <taxon>Bacillati</taxon>
        <taxon>Bacillota</taxon>
        <taxon>Erysipelotrichia</taxon>
        <taxon>Erysipelotrichales</taxon>
        <taxon>Erysipelotrichaceae</taxon>
        <taxon>Faecalicoccus</taxon>
    </lineage>
</organism>
<dbReference type="PROSITE" id="PS51257">
    <property type="entry name" value="PROKAR_LIPOPROTEIN"/>
    <property type="match status" value="1"/>
</dbReference>